<evidence type="ECO:0000256" key="2">
    <source>
        <dbReference type="ARBA" id="ARBA00022670"/>
    </source>
</evidence>
<dbReference type="SUPFAM" id="SSF53187">
    <property type="entry name" value="Zn-dependent exopeptidases"/>
    <property type="match status" value="1"/>
</dbReference>
<evidence type="ECO:0000256" key="3">
    <source>
        <dbReference type="ARBA" id="ARBA00022723"/>
    </source>
</evidence>
<evidence type="ECO:0000313" key="7">
    <source>
        <dbReference type="Proteomes" id="UP000053647"/>
    </source>
</evidence>
<dbReference type="Proteomes" id="UP000053647">
    <property type="component" value="Unassembled WGS sequence"/>
</dbReference>
<feature type="domain" description="Peptidase M20 dimerisation" evidence="5">
    <location>
        <begin position="232"/>
        <end position="386"/>
    </location>
</feature>
<evidence type="ECO:0000259" key="5">
    <source>
        <dbReference type="Pfam" id="PF07687"/>
    </source>
</evidence>
<evidence type="ECO:0000313" key="6">
    <source>
        <dbReference type="EMBL" id="KIJ10344.1"/>
    </source>
</evidence>
<protein>
    <submittedName>
        <fullName evidence="6">Beta-Ala-His dipeptidase</fullName>
    </submittedName>
</protein>
<reference evidence="6 7" key="1">
    <citation type="submission" date="2014-06" db="EMBL/GenBank/DDBJ databases">
        <authorList>
            <consortium name="DOE Joint Genome Institute"/>
            <person name="Kuo A."/>
            <person name="Kohler A."/>
            <person name="Nagy L.G."/>
            <person name="Floudas D."/>
            <person name="Copeland A."/>
            <person name="Barry K.W."/>
            <person name="Cichocki N."/>
            <person name="Veneault-Fourrey C."/>
            <person name="LaButti K."/>
            <person name="Lindquist E.A."/>
            <person name="Lipzen A."/>
            <person name="Lundell T."/>
            <person name="Morin E."/>
            <person name="Murat C."/>
            <person name="Sun H."/>
            <person name="Tunlid A."/>
            <person name="Henrissat B."/>
            <person name="Grigoriev I.V."/>
            <person name="Hibbett D.S."/>
            <person name="Martin F."/>
            <person name="Nordberg H.P."/>
            <person name="Cantor M.N."/>
            <person name="Hua S.X."/>
        </authorList>
    </citation>
    <scope>NUCLEOTIDE SEQUENCE [LARGE SCALE GENOMIC DNA]</scope>
    <source>
        <strain evidence="6 7">ATCC 200175</strain>
    </source>
</reference>
<dbReference type="EMBL" id="KN819408">
    <property type="protein sequence ID" value="KIJ10344.1"/>
    <property type="molecule type" value="Genomic_DNA"/>
</dbReference>
<keyword evidence="3" id="KW-0479">Metal-binding</keyword>
<dbReference type="Pfam" id="PF01546">
    <property type="entry name" value="Peptidase_M20"/>
    <property type="match status" value="1"/>
</dbReference>
<gene>
    <name evidence="6" type="ORF">PAXINDRAFT_172169</name>
</gene>
<proteinExistence type="inferred from homology"/>
<dbReference type="InterPro" id="IPR002933">
    <property type="entry name" value="Peptidase_M20"/>
</dbReference>
<dbReference type="InterPro" id="IPR011650">
    <property type="entry name" value="Peptidase_M20_dimer"/>
</dbReference>
<accession>A0A0C9SRC8</accession>
<dbReference type="Pfam" id="PF07687">
    <property type="entry name" value="M20_dimer"/>
    <property type="match status" value="1"/>
</dbReference>
<dbReference type="PANTHER" id="PTHR43270:SF4">
    <property type="entry name" value="CARNOSINE DIPEPTIDASE 2, ISOFORM A"/>
    <property type="match status" value="1"/>
</dbReference>
<dbReference type="GO" id="GO:0046872">
    <property type="term" value="F:metal ion binding"/>
    <property type="evidence" value="ECO:0007669"/>
    <property type="project" value="UniProtKB-KW"/>
</dbReference>
<dbReference type="HOGENOM" id="CLU_029469_3_0_1"/>
<evidence type="ECO:0000256" key="1">
    <source>
        <dbReference type="ARBA" id="ARBA00006247"/>
    </source>
</evidence>
<sequence>MSGDPDQVSKFYAYVDSHHDEFVTRLTAAVKYPSISSDQTKEGRDQVIEMGHWLRNQLAQFVVKPEDAELVELGTQDKIEPKIDLPPLVLARIGEDLQKKTVLVYGHYDVQPVGGWEAANPDNPNAFKLGTTDKEKLIGRGATDDKGPIMGWLNVLEAHKSIADDLGKPLAEILPVNIRFLFEGMEESSSVGLEKWINEEVKKTDKGWFKRVDCVCITDVYWMTTRRPSLTYGLRGIAYFSINIEGATNDLHSGSFGRMVHEPMTDLVKLFSTLVGTNGVIFKEVEETVPAPTDDEKAEYAKLDYKVSDLLQDIGNPVELDGEAVDLVMGRMRYPSLSIHGIKGAFDTITAAIPHKISGRFSIRLVGKQTPQKVFEIVDKFLHKEFDKLGSKNQMTVALETQGMPWVGDKDHWNFKAADAAIQAVHNQVPDYARDGGSIPIVLTLEQALGGENVLLLSMGKSDDGAHSLHEKLDRDNYFKGTKVYGTYLYELAKQDAS</sequence>
<evidence type="ECO:0000256" key="4">
    <source>
        <dbReference type="ARBA" id="ARBA00022801"/>
    </source>
</evidence>
<dbReference type="GO" id="GO:0006508">
    <property type="term" value="P:proteolysis"/>
    <property type="evidence" value="ECO:0007669"/>
    <property type="project" value="UniProtKB-KW"/>
</dbReference>
<dbReference type="PANTHER" id="PTHR43270">
    <property type="entry name" value="BETA-ALA-HIS DIPEPTIDASE"/>
    <property type="match status" value="1"/>
</dbReference>
<keyword evidence="2" id="KW-0645">Protease</keyword>
<keyword evidence="4" id="KW-0378">Hydrolase</keyword>
<dbReference type="AlphaFoldDB" id="A0A0C9SRC8"/>
<name>A0A0C9SRC8_PAXIN</name>
<dbReference type="InterPro" id="IPR051458">
    <property type="entry name" value="Cyt/Met_Dipeptidase"/>
</dbReference>
<dbReference type="Gene3D" id="3.30.70.360">
    <property type="match status" value="1"/>
</dbReference>
<organism evidence="6 7">
    <name type="scientific">Paxillus involutus ATCC 200175</name>
    <dbReference type="NCBI Taxonomy" id="664439"/>
    <lineage>
        <taxon>Eukaryota</taxon>
        <taxon>Fungi</taxon>
        <taxon>Dikarya</taxon>
        <taxon>Basidiomycota</taxon>
        <taxon>Agaricomycotina</taxon>
        <taxon>Agaricomycetes</taxon>
        <taxon>Agaricomycetidae</taxon>
        <taxon>Boletales</taxon>
        <taxon>Paxilineae</taxon>
        <taxon>Paxillaceae</taxon>
        <taxon>Paxillus</taxon>
    </lineage>
</organism>
<keyword evidence="7" id="KW-1185">Reference proteome</keyword>
<comment type="similarity">
    <text evidence="1">Belongs to the peptidase M20A family.</text>
</comment>
<dbReference type="Gene3D" id="3.40.630.10">
    <property type="entry name" value="Zn peptidases"/>
    <property type="match status" value="1"/>
</dbReference>
<feature type="non-terminal residue" evidence="6">
    <location>
        <position position="1"/>
    </location>
</feature>
<dbReference type="OrthoDB" id="7832001at2759"/>
<reference evidence="7" key="2">
    <citation type="submission" date="2015-01" db="EMBL/GenBank/DDBJ databases">
        <title>Evolutionary Origins and Diversification of the Mycorrhizal Mutualists.</title>
        <authorList>
            <consortium name="DOE Joint Genome Institute"/>
            <consortium name="Mycorrhizal Genomics Consortium"/>
            <person name="Kohler A."/>
            <person name="Kuo A."/>
            <person name="Nagy L.G."/>
            <person name="Floudas D."/>
            <person name="Copeland A."/>
            <person name="Barry K.W."/>
            <person name="Cichocki N."/>
            <person name="Veneault-Fourrey C."/>
            <person name="LaButti K."/>
            <person name="Lindquist E.A."/>
            <person name="Lipzen A."/>
            <person name="Lundell T."/>
            <person name="Morin E."/>
            <person name="Murat C."/>
            <person name="Riley R."/>
            <person name="Ohm R."/>
            <person name="Sun H."/>
            <person name="Tunlid A."/>
            <person name="Henrissat B."/>
            <person name="Grigoriev I.V."/>
            <person name="Hibbett D.S."/>
            <person name="Martin F."/>
        </authorList>
    </citation>
    <scope>NUCLEOTIDE SEQUENCE [LARGE SCALE GENOMIC DNA]</scope>
    <source>
        <strain evidence="7">ATCC 200175</strain>
    </source>
</reference>
<dbReference type="GO" id="GO:0008233">
    <property type="term" value="F:peptidase activity"/>
    <property type="evidence" value="ECO:0007669"/>
    <property type="project" value="UniProtKB-KW"/>
</dbReference>